<gene>
    <name evidence="13" type="ORF">LODBEIA_P59110</name>
</gene>
<keyword evidence="8 11" id="KW-0472">Membrane</keyword>
<keyword evidence="14" id="KW-1185">Reference proteome</keyword>
<dbReference type="InterPro" id="IPR028055">
    <property type="entry name" value="YidC/Oxa/ALB_C"/>
</dbReference>
<evidence type="ECO:0000256" key="3">
    <source>
        <dbReference type="ARBA" id="ARBA00022692"/>
    </source>
</evidence>
<dbReference type="PANTHER" id="PTHR12428:SF66">
    <property type="entry name" value="MITOCHONDRIAL INNER MEMBRANE PROTEIN OXA1L"/>
    <property type="match status" value="1"/>
</dbReference>
<keyword evidence="3 9" id="KW-0812">Transmembrane</keyword>
<evidence type="ECO:0000259" key="12">
    <source>
        <dbReference type="Pfam" id="PF02096"/>
    </source>
</evidence>
<dbReference type="NCBIfam" id="TIGR03592">
    <property type="entry name" value="yidC_oxa1_cterm"/>
    <property type="match status" value="1"/>
</dbReference>
<dbReference type="RefSeq" id="XP_066832849.1">
    <property type="nucleotide sequence ID" value="XM_066976296.1"/>
</dbReference>
<evidence type="ECO:0000256" key="4">
    <source>
        <dbReference type="ARBA" id="ARBA00022792"/>
    </source>
</evidence>
<protein>
    <recommendedName>
        <fullName evidence="12">Membrane insertase YidC/Oxa/ALB C-terminal domain-containing protein</fullName>
    </recommendedName>
</protein>
<evidence type="ECO:0000256" key="11">
    <source>
        <dbReference type="SAM" id="Phobius"/>
    </source>
</evidence>
<keyword evidence="7" id="KW-0496">Mitochondrion</keyword>
<dbReference type="InterPro" id="IPR001708">
    <property type="entry name" value="YidC/ALB3/OXA1/COX18"/>
</dbReference>
<dbReference type="EMBL" id="OZ022412">
    <property type="protein sequence ID" value="CAK9442168.1"/>
    <property type="molecule type" value="Genomic_DNA"/>
</dbReference>
<dbReference type="CDD" id="cd20069">
    <property type="entry name" value="5TM_Oxa1-like"/>
    <property type="match status" value="1"/>
</dbReference>
<evidence type="ECO:0000256" key="6">
    <source>
        <dbReference type="ARBA" id="ARBA00022989"/>
    </source>
</evidence>
<sequence>MLKLGLSRCCSKAPLRGDLLKLTTNSQLGVFKGSSPLARNAAVVSSVRFNSTSSSSAPEIKDKLVSFANDVAGSSSSSSSHASDAAGAAGALHSDQIGYLQSIGLGQGWGPTSIIENLLEMCHVYTGLPWWGTIAVVTVAVRVVLFPLYVKASSNATRMSKIKPQLDEILQELKDDSNENMQDKMRLMEKRKKLMKTNNVSTLASLAPVVQLPLAYGFFQALRKMANYPVEGFQDQGILWFENLSSVDPYLGLQALAAVAVIIVVRTGGETGQHAMAKNMQKVMTVVPLASIFITKGFSAAVVFYFAINSVLSLIQSLIFKSTALRRMLGMPKKFTSQQLAAANKNKPDVGVKEWFKNYVEDSKKKSIKKARDYEKKLEVTKQRRSSGNDGFIKKRS</sequence>
<evidence type="ECO:0000313" key="14">
    <source>
        <dbReference type="Proteomes" id="UP001497383"/>
    </source>
</evidence>
<reference evidence="13 14" key="1">
    <citation type="submission" date="2024-03" db="EMBL/GenBank/DDBJ databases">
        <authorList>
            <person name="Brejova B."/>
        </authorList>
    </citation>
    <scope>NUCLEOTIDE SEQUENCE [LARGE SCALE GENOMIC DNA]</scope>
    <source>
        <strain evidence="13 14">CBS 14171</strain>
    </source>
</reference>
<keyword evidence="10" id="KW-0175">Coiled coil</keyword>
<feature type="transmembrane region" description="Helical" evidence="11">
    <location>
        <begin position="128"/>
        <end position="150"/>
    </location>
</feature>
<evidence type="ECO:0000256" key="9">
    <source>
        <dbReference type="RuleBase" id="RU003945"/>
    </source>
</evidence>
<evidence type="ECO:0000256" key="1">
    <source>
        <dbReference type="ARBA" id="ARBA00004448"/>
    </source>
</evidence>
<organism evidence="13 14">
    <name type="scientific">Lodderomyces beijingensis</name>
    <dbReference type="NCBI Taxonomy" id="1775926"/>
    <lineage>
        <taxon>Eukaryota</taxon>
        <taxon>Fungi</taxon>
        <taxon>Dikarya</taxon>
        <taxon>Ascomycota</taxon>
        <taxon>Saccharomycotina</taxon>
        <taxon>Pichiomycetes</taxon>
        <taxon>Debaryomycetaceae</taxon>
        <taxon>Candida/Lodderomyces clade</taxon>
        <taxon>Lodderomyces</taxon>
    </lineage>
</organism>
<dbReference type="GeneID" id="92211107"/>
<evidence type="ECO:0000256" key="7">
    <source>
        <dbReference type="ARBA" id="ARBA00023128"/>
    </source>
</evidence>
<feature type="domain" description="Membrane insertase YidC/Oxa/ALB C-terminal" evidence="12">
    <location>
        <begin position="130"/>
        <end position="321"/>
    </location>
</feature>
<evidence type="ECO:0000256" key="10">
    <source>
        <dbReference type="SAM" id="Coils"/>
    </source>
</evidence>
<evidence type="ECO:0000313" key="13">
    <source>
        <dbReference type="EMBL" id="CAK9442168.1"/>
    </source>
</evidence>
<dbReference type="Proteomes" id="UP001497383">
    <property type="component" value="Chromosome 8"/>
</dbReference>
<keyword evidence="5" id="KW-0809">Transit peptide</keyword>
<feature type="transmembrane region" description="Helical" evidence="11">
    <location>
        <begin position="200"/>
        <end position="219"/>
    </location>
</feature>
<feature type="transmembrane region" description="Helical" evidence="11">
    <location>
        <begin position="286"/>
        <end position="308"/>
    </location>
</feature>
<keyword evidence="4" id="KW-0999">Mitochondrion inner membrane</keyword>
<comment type="similarity">
    <text evidence="2 9">Belongs to the OXA1/ALB3/YidC family.</text>
</comment>
<dbReference type="PANTHER" id="PTHR12428">
    <property type="entry name" value="OXA1"/>
    <property type="match status" value="1"/>
</dbReference>
<comment type="subcellular location">
    <subcellularLocation>
        <location evidence="9">Membrane</location>
        <topology evidence="9">Multi-pass membrane protein</topology>
    </subcellularLocation>
    <subcellularLocation>
        <location evidence="1">Mitochondrion inner membrane</location>
        <topology evidence="1">Multi-pass membrane protein</topology>
    </subcellularLocation>
</comment>
<evidence type="ECO:0000256" key="2">
    <source>
        <dbReference type="ARBA" id="ARBA00009877"/>
    </source>
</evidence>
<proteinExistence type="inferred from homology"/>
<keyword evidence="6 11" id="KW-1133">Transmembrane helix</keyword>
<accession>A0ABP0ZWT0</accession>
<name>A0ABP0ZWT0_9ASCO</name>
<dbReference type="Pfam" id="PF02096">
    <property type="entry name" value="60KD_IMP"/>
    <property type="match status" value="1"/>
</dbReference>
<feature type="transmembrane region" description="Helical" evidence="11">
    <location>
        <begin position="249"/>
        <end position="265"/>
    </location>
</feature>
<evidence type="ECO:0000256" key="8">
    <source>
        <dbReference type="ARBA" id="ARBA00023136"/>
    </source>
</evidence>
<evidence type="ECO:0000256" key="5">
    <source>
        <dbReference type="ARBA" id="ARBA00022946"/>
    </source>
</evidence>
<feature type="coiled-coil region" evidence="10">
    <location>
        <begin position="170"/>
        <end position="198"/>
    </location>
</feature>